<evidence type="ECO:0000313" key="1">
    <source>
        <dbReference type="EMBL" id="MBK1784955.1"/>
    </source>
</evidence>
<dbReference type="RefSeq" id="WP_200317721.1">
    <property type="nucleotide sequence ID" value="NZ_JAENJH010000002.1"/>
</dbReference>
<accession>A0A934QQX0</accession>
<comment type="caution">
    <text evidence="1">The sequence shown here is derived from an EMBL/GenBank/DDBJ whole genome shotgun (WGS) entry which is preliminary data.</text>
</comment>
<evidence type="ECO:0000313" key="2">
    <source>
        <dbReference type="Proteomes" id="UP000635245"/>
    </source>
</evidence>
<dbReference type="EMBL" id="JAENJH010000002">
    <property type="protein sequence ID" value="MBK1784955.1"/>
    <property type="molecule type" value="Genomic_DNA"/>
</dbReference>
<dbReference type="AlphaFoldDB" id="A0A934QQX0"/>
<proteinExistence type="predicted"/>
<sequence length="213" mass="24018">MAELSFDCLDVRPLRHAVAPTLLFRLRIAELTGTPIHTIALRCQMRIEPRRRRYDEHEGELLAYLFGERSRWGETLKPIQFTSVSTLVPAFTGSVEAELAVPCSYDLEVASGKYLHALADGDVPLLLLFSGTVFAKGAQGFQVHQVPWHKEATYRLPVAVWRELMDIYFPGEGWLRLRRDTVDALLRYKSEHAIPTWDAAVDKLLADAGGGRT</sequence>
<reference evidence="1" key="1">
    <citation type="submission" date="2020-12" db="EMBL/GenBank/DDBJ databases">
        <title>Prauserella sp. ASG 168, a novel actinomycete isolated from cave rock.</title>
        <authorList>
            <person name="Suriyachadkun C."/>
        </authorList>
    </citation>
    <scope>NUCLEOTIDE SEQUENCE</scope>
    <source>
        <strain evidence="1">ASG 168</strain>
    </source>
</reference>
<organism evidence="1 2">
    <name type="scientific">Prauserella cavernicola</name>
    <dbReference type="NCBI Taxonomy" id="2800127"/>
    <lineage>
        <taxon>Bacteria</taxon>
        <taxon>Bacillati</taxon>
        <taxon>Actinomycetota</taxon>
        <taxon>Actinomycetes</taxon>
        <taxon>Pseudonocardiales</taxon>
        <taxon>Pseudonocardiaceae</taxon>
        <taxon>Prauserella</taxon>
    </lineage>
</organism>
<gene>
    <name evidence="1" type="ORF">JHE00_11515</name>
</gene>
<dbReference type="Pfam" id="PF19562">
    <property type="entry name" value="DUF6084"/>
    <property type="match status" value="1"/>
</dbReference>
<name>A0A934QQX0_9PSEU</name>
<keyword evidence="2" id="KW-1185">Reference proteome</keyword>
<dbReference type="Proteomes" id="UP000635245">
    <property type="component" value="Unassembled WGS sequence"/>
</dbReference>
<protein>
    <submittedName>
        <fullName evidence="1">Uncharacterized protein</fullName>
    </submittedName>
</protein>
<dbReference type="InterPro" id="IPR045730">
    <property type="entry name" value="DUF6084"/>
</dbReference>